<feature type="transmembrane region" description="Helical" evidence="9">
    <location>
        <begin position="144"/>
        <end position="166"/>
    </location>
</feature>
<dbReference type="CDD" id="cd17502">
    <property type="entry name" value="MFS_Azr1_MDR_like"/>
    <property type="match status" value="1"/>
</dbReference>
<evidence type="ECO:0000256" key="6">
    <source>
        <dbReference type="ARBA" id="ARBA00022989"/>
    </source>
</evidence>
<reference evidence="12" key="1">
    <citation type="submission" date="2016-07" db="EMBL/GenBank/DDBJ databases">
        <title>Frankia sp. NRRL B-16219 Genome sequencing.</title>
        <authorList>
            <person name="Ghodhbane-Gtari F."/>
            <person name="Swanson E."/>
            <person name="Gueddou A."/>
            <person name="Louati M."/>
            <person name="Nouioui I."/>
            <person name="Hezbri K."/>
            <person name="Abebe-Akele F."/>
            <person name="Simpson S."/>
            <person name="Morris K."/>
            <person name="Thomas K."/>
            <person name="Gtari M."/>
            <person name="Tisa L.S."/>
        </authorList>
    </citation>
    <scope>NUCLEOTIDE SEQUENCE [LARGE SCALE GENOMIC DNA]</scope>
    <source>
        <strain evidence="12">NRRL B-16219</strain>
    </source>
</reference>
<dbReference type="Gene3D" id="1.20.1720.10">
    <property type="entry name" value="Multidrug resistance protein D"/>
    <property type="match status" value="1"/>
</dbReference>
<feature type="transmembrane region" description="Helical" evidence="9">
    <location>
        <begin position="266"/>
        <end position="286"/>
    </location>
</feature>
<feature type="compositionally biased region" description="Pro residues" evidence="8">
    <location>
        <begin position="1"/>
        <end position="11"/>
    </location>
</feature>
<feature type="region of interest" description="Disordered" evidence="8">
    <location>
        <begin position="1"/>
        <end position="42"/>
    </location>
</feature>
<feature type="region of interest" description="Disordered" evidence="8">
    <location>
        <begin position="537"/>
        <end position="561"/>
    </location>
</feature>
<keyword evidence="4" id="KW-1003">Cell membrane</keyword>
<feature type="transmembrane region" description="Helical" evidence="9">
    <location>
        <begin position="306"/>
        <end position="326"/>
    </location>
</feature>
<dbReference type="GO" id="GO:0022857">
    <property type="term" value="F:transmembrane transporter activity"/>
    <property type="evidence" value="ECO:0007669"/>
    <property type="project" value="InterPro"/>
</dbReference>
<dbReference type="Gene3D" id="1.20.1250.20">
    <property type="entry name" value="MFS general substrate transporter like domains"/>
    <property type="match status" value="1"/>
</dbReference>
<dbReference type="PROSITE" id="PS50850">
    <property type="entry name" value="MFS"/>
    <property type="match status" value="1"/>
</dbReference>
<dbReference type="Proteomes" id="UP000179769">
    <property type="component" value="Unassembled WGS sequence"/>
</dbReference>
<keyword evidence="7 9" id="KW-0472">Membrane</keyword>
<gene>
    <name evidence="11" type="ORF">BBK14_11925</name>
</gene>
<proteinExistence type="inferred from homology"/>
<dbReference type="InterPro" id="IPR020846">
    <property type="entry name" value="MFS_dom"/>
</dbReference>
<dbReference type="PANTHER" id="PTHR23501:SF197">
    <property type="entry name" value="COMD"/>
    <property type="match status" value="1"/>
</dbReference>
<sequence>MTPPPGLPPGGQPHAMTHRAPGSDRDSPEERRQRRASPAGLTHRETMRALSGLLLALFVSMISSTIVTNALPRIVSDLHGSSTSYTWMITATLLAMTATTPIWGKLADLFNRKVLVQTALGIFVGGSLLAGLSTSTSMLIAFRVVQGVGVGGLSALVQIAIAAMIAPRERGRYNGYLGATFAVSTVSGPLIGGVIVDIPGLGWRGCFYLSLPIAIVAFVILQRTLRLPTVRREISIDYAGATLIAAGVSALLIWTSLAGSSFPWASAQTALLLGGGLTLLAVAVWVETRATEPIVPLRLFRNRTIVLAVAASACLGTVMYSANLLFSQYFQLGRGESPVLSGLLTVPMVGGLAVSSLVVGGAISRTGYWKRYLIAGTILIGTGLVLLSTISEHTNLVAVSVFASLVGAGLGMTQQNLVLAAQNSADAADLGVTSSTVAFFRSVGGTSGVAALGALLAHRVSVSSVSGLRSHGLPADTLGDGRSVPDPTALPGPVADVVHHAYGLGVSDVFLASAPLALLALVAVLFVPATRLRSSAGVAGGERVTPERAHPGGAVTDLDEDVERTAWRAAAGVSAEPAP</sequence>
<evidence type="ECO:0000313" key="12">
    <source>
        <dbReference type="Proteomes" id="UP000179769"/>
    </source>
</evidence>
<feature type="transmembrane region" description="Helical" evidence="9">
    <location>
        <begin position="396"/>
        <end position="417"/>
    </location>
</feature>
<evidence type="ECO:0000256" key="7">
    <source>
        <dbReference type="ARBA" id="ARBA00023136"/>
    </source>
</evidence>
<accession>A0A1S1R4V3</accession>
<evidence type="ECO:0000256" key="5">
    <source>
        <dbReference type="ARBA" id="ARBA00022692"/>
    </source>
</evidence>
<feature type="transmembrane region" description="Helical" evidence="9">
    <location>
        <begin position="234"/>
        <end position="254"/>
    </location>
</feature>
<evidence type="ECO:0000256" key="4">
    <source>
        <dbReference type="ARBA" id="ARBA00022475"/>
    </source>
</evidence>
<dbReference type="PANTHER" id="PTHR23501">
    <property type="entry name" value="MAJOR FACILITATOR SUPERFAMILY"/>
    <property type="match status" value="1"/>
</dbReference>
<feature type="compositionally biased region" description="Basic and acidic residues" evidence="8">
    <location>
        <begin position="21"/>
        <end position="32"/>
    </location>
</feature>
<dbReference type="GO" id="GO:0005886">
    <property type="term" value="C:plasma membrane"/>
    <property type="evidence" value="ECO:0007669"/>
    <property type="project" value="UniProtKB-SubCell"/>
</dbReference>
<feature type="transmembrane region" description="Helical" evidence="9">
    <location>
        <begin position="84"/>
        <end position="102"/>
    </location>
</feature>
<dbReference type="Pfam" id="PF07690">
    <property type="entry name" value="MFS_1"/>
    <property type="match status" value="1"/>
</dbReference>
<evidence type="ECO:0000256" key="8">
    <source>
        <dbReference type="SAM" id="MobiDB-lite"/>
    </source>
</evidence>
<feature type="transmembrane region" description="Helical" evidence="9">
    <location>
        <begin position="53"/>
        <end position="72"/>
    </location>
</feature>
<feature type="transmembrane region" description="Helical" evidence="9">
    <location>
        <begin position="114"/>
        <end position="132"/>
    </location>
</feature>
<dbReference type="InterPro" id="IPR011701">
    <property type="entry name" value="MFS"/>
</dbReference>
<feature type="transmembrane region" description="Helical" evidence="9">
    <location>
        <begin position="201"/>
        <end position="222"/>
    </location>
</feature>
<organism evidence="11 12">
    <name type="scientific">Parafrankia soli</name>
    <dbReference type="NCBI Taxonomy" id="2599596"/>
    <lineage>
        <taxon>Bacteria</taxon>
        <taxon>Bacillati</taxon>
        <taxon>Actinomycetota</taxon>
        <taxon>Actinomycetes</taxon>
        <taxon>Frankiales</taxon>
        <taxon>Frankiaceae</taxon>
        <taxon>Parafrankia</taxon>
    </lineage>
</organism>
<evidence type="ECO:0000256" key="9">
    <source>
        <dbReference type="SAM" id="Phobius"/>
    </source>
</evidence>
<evidence type="ECO:0000256" key="2">
    <source>
        <dbReference type="ARBA" id="ARBA00007520"/>
    </source>
</evidence>
<feature type="domain" description="Major facilitator superfamily (MFS) profile" evidence="10">
    <location>
        <begin position="49"/>
        <end position="532"/>
    </location>
</feature>
<comment type="subcellular location">
    <subcellularLocation>
        <location evidence="1">Cell membrane</location>
        <topology evidence="1">Multi-pass membrane protein</topology>
    </subcellularLocation>
</comment>
<feature type="transmembrane region" description="Helical" evidence="9">
    <location>
        <begin position="509"/>
        <end position="527"/>
    </location>
</feature>
<protein>
    <submittedName>
        <fullName evidence="11">EmrB/QacA family drug resistance transporter</fullName>
    </submittedName>
</protein>
<dbReference type="OrthoDB" id="9807274at2"/>
<dbReference type="InterPro" id="IPR036259">
    <property type="entry name" value="MFS_trans_sf"/>
</dbReference>
<keyword evidence="12" id="KW-1185">Reference proteome</keyword>
<evidence type="ECO:0000256" key="1">
    <source>
        <dbReference type="ARBA" id="ARBA00004651"/>
    </source>
</evidence>
<keyword evidence="6 9" id="KW-1133">Transmembrane helix</keyword>
<name>A0A1S1R4V3_9ACTN</name>
<feature type="transmembrane region" description="Helical" evidence="9">
    <location>
        <begin position="438"/>
        <end position="457"/>
    </location>
</feature>
<comment type="similarity">
    <text evidence="2">Belongs to the major facilitator superfamily. TCR/Tet family.</text>
</comment>
<dbReference type="RefSeq" id="WP_071060386.1">
    <property type="nucleotide sequence ID" value="NZ_MAXA01000058.1"/>
</dbReference>
<comment type="caution">
    <text evidence="11">The sequence shown here is derived from an EMBL/GenBank/DDBJ whole genome shotgun (WGS) entry which is preliminary data.</text>
</comment>
<feature type="transmembrane region" description="Helical" evidence="9">
    <location>
        <begin position="372"/>
        <end position="390"/>
    </location>
</feature>
<evidence type="ECO:0000313" key="11">
    <source>
        <dbReference type="EMBL" id="OHV40946.1"/>
    </source>
</evidence>
<dbReference type="EMBL" id="MAXA01000058">
    <property type="protein sequence ID" value="OHV40946.1"/>
    <property type="molecule type" value="Genomic_DNA"/>
</dbReference>
<feature type="transmembrane region" description="Helical" evidence="9">
    <location>
        <begin position="173"/>
        <end position="195"/>
    </location>
</feature>
<dbReference type="PRINTS" id="PR01036">
    <property type="entry name" value="TCRTETB"/>
</dbReference>
<dbReference type="SUPFAM" id="SSF103473">
    <property type="entry name" value="MFS general substrate transporter"/>
    <property type="match status" value="1"/>
</dbReference>
<dbReference type="FunFam" id="1.20.1720.10:FF:000004">
    <property type="entry name" value="EmrB/QacA family drug resistance transporter"/>
    <property type="match status" value="1"/>
</dbReference>
<evidence type="ECO:0000256" key="3">
    <source>
        <dbReference type="ARBA" id="ARBA00022448"/>
    </source>
</evidence>
<keyword evidence="3" id="KW-0813">Transport</keyword>
<dbReference type="AlphaFoldDB" id="A0A1S1R4V3"/>
<feature type="transmembrane region" description="Helical" evidence="9">
    <location>
        <begin position="338"/>
        <end position="360"/>
    </location>
</feature>
<evidence type="ECO:0000259" key="10">
    <source>
        <dbReference type="PROSITE" id="PS50850"/>
    </source>
</evidence>
<keyword evidence="5 9" id="KW-0812">Transmembrane</keyword>